<name>A0ABS7S7W2_9MICO</name>
<gene>
    <name evidence="1" type="ORF">KCQ71_09805</name>
</gene>
<evidence type="ECO:0000313" key="2">
    <source>
        <dbReference type="Proteomes" id="UP000826651"/>
    </source>
</evidence>
<dbReference type="EMBL" id="JAGSHT010000010">
    <property type="protein sequence ID" value="MBZ2196446.1"/>
    <property type="molecule type" value="Genomic_DNA"/>
</dbReference>
<dbReference type="RefSeq" id="WP_223405318.1">
    <property type="nucleotide sequence ID" value="NZ_JAGSHT010000010.1"/>
</dbReference>
<accession>A0ABS7S7W2</accession>
<organism evidence="1 2">
    <name type="scientific">Occultella gossypii</name>
    <dbReference type="NCBI Taxonomy" id="2800820"/>
    <lineage>
        <taxon>Bacteria</taxon>
        <taxon>Bacillati</taxon>
        <taxon>Actinomycetota</taxon>
        <taxon>Actinomycetes</taxon>
        <taxon>Micrococcales</taxon>
        <taxon>Ruaniaceae</taxon>
        <taxon>Occultella</taxon>
    </lineage>
</organism>
<comment type="caution">
    <text evidence="1">The sequence shown here is derived from an EMBL/GenBank/DDBJ whole genome shotgun (WGS) entry which is preliminary data.</text>
</comment>
<sequence length="138" mass="14326">MRSIVLLVGAVDGAAAVPEFVRQAPDDVRVCVVLAGSAPIEGVDVIVVSASPLRPLRKVTAKRAPRHIVDVLLRRSNAAGFERAGARNPAALGALESADVIVALDADAVPLAWRAGRLNRSAAILNGLQAGLRALRVT</sequence>
<evidence type="ECO:0000313" key="1">
    <source>
        <dbReference type="EMBL" id="MBZ2196446.1"/>
    </source>
</evidence>
<keyword evidence="2" id="KW-1185">Reference proteome</keyword>
<dbReference type="Proteomes" id="UP000826651">
    <property type="component" value="Unassembled WGS sequence"/>
</dbReference>
<reference evidence="1 2" key="1">
    <citation type="submission" date="2021-04" db="EMBL/GenBank/DDBJ databases">
        <title>Ruania sp. nov., isolated from sandy soil of mangrove forest.</title>
        <authorList>
            <person name="Ge X."/>
            <person name="Huang R."/>
            <person name="Liu W."/>
        </authorList>
    </citation>
    <scope>NUCLEOTIDE SEQUENCE [LARGE SCALE GENOMIC DNA]</scope>
    <source>
        <strain evidence="1 2">N2-46</strain>
    </source>
</reference>
<proteinExistence type="predicted"/>
<protein>
    <submittedName>
        <fullName evidence="1">Uncharacterized protein</fullName>
    </submittedName>
</protein>